<dbReference type="GeneID" id="89999329"/>
<dbReference type="InterPro" id="IPR013319">
    <property type="entry name" value="GH11/12"/>
</dbReference>
<keyword evidence="5" id="KW-1185">Reference proteome</keyword>
<name>A0ABR0RNX3_9EURO</name>
<dbReference type="PANTHER" id="PTHR34002">
    <property type="entry name" value="BLR1656 PROTEIN"/>
    <property type="match status" value="1"/>
</dbReference>
<keyword evidence="2" id="KW-0326">Glycosidase</keyword>
<dbReference type="Proteomes" id="UP001334248">
    <property type="component" value="Unassembled WGS sequence"/>
</dbReference>
<dbReference type="InterPro" id="IPR013320">
    <property type="entry name" value="ConA-like_dom_sf"/>
</dbReference>
<keyword evidence="2" id="KW-0378">Hydrolase</keyword>
<comment type="similarity">
    <text evidence="1 2">Belongs to the glycosyl hydrolase 12 (cellulase H) family.</text>
</comment>
<protein>
    <submittedName>
        <fullName evidence="4">Uncharacterized protein</fullName>
    </submittedName>
</protein>
<sequence>MPEPPQPSVHLPDIDTDPLQFQVVRAQDYDNPNNVTLCGESDFYNSTTLPYSFNNNKWGDDGSGFSCLSVLDQGSSFSVSFQWKGDASTVKGFPYMKLDPERLPTQLWNVSTLQFSGKWSTLVEGTEDQSPEEQAVAYDNVGLKTNAAIDMFLSDDATNSTGLGAPIEIMIWLWYVPAIIPLGYTESTPDIDTVEVGGTSFSLYHGWNAQGQNVFSWLPQQNLTSTNDDFSPLLTYIWKKGLLSGALYLGQVEFGTEVMHAGLTTTFQASDYELKLYREGDEDDPNPKTTSTTSTTASATSTSSSKTSTVLGTTPTAQAPAESSSSAAAAGTPVFSISQKLCIALPTVISILSGAFMLMSVTT</sequence>
<reference evidence="4 5" key="1">
    <citation type="journal article" date="2023" name="Res Sq">
        <title>Genomic and morphological characterization of Knufia obscura isolated from the Mars 2020 spacecraft assembly facility.</title>
        <authorList>
            <person name="Chander A.M."/>
            <person name="Teixeira M.M."/>
            <person name="Singh N.K."/>
            <person name="Williams M.P."/>
            <person name="Parker C.W."/>
            <person name="Leo P."/>
            <person name="Stajich J.E."/>
            <person name="Torok T."/>
            <person name="Tighe S."/>
            <person name="Mason C.E."/>
            <person name="Venkateswaran K."/>
        </authorList>
    </citation>
    <scope>NUCLEOTIDE SEQUENCE [LARGE SCALE GENOMIC DNA]</scope>
    <source>
        <strain evidence="4 5">CCFEE 5817</strain>
    </source>
</reference>
<dbReference type="InterPro" id="IPR002594">
    <property type="entry name" value="GH12"/>
</dbReference>
<dbReference type="SUPFAM" id="SSF49899">
    <property type="entry name" value="Concanavalin A-like lectins/glucanases"/>
    <property type="match status" value="1"/>
</dbReference>
<dbReference type="PANTHER" id="PTHR34002:SF11">
    <property type="entry name" value="CONCANAVALIN A-LIKE LECTIN_GLUCANASE"/>
    <property type="match status" value="1"/>
</dbReference>
<dbReference type="RefSeq" id="XP_064730019.1">
    <property type="nucleotide sequence ID" value="XM_064874297.1"/>
</dbReference>
<evidence type="ECO:0000313" key="4">
    <source>
        <dbReference type="EMBL" id="KAK5941929.1"/>
    </source>
</evidence>
<comment type="caution">
    <text evidence="4">The sequence shown here is derived from an EMBL/GenBank/DDBJ whole genome shotgun (WGS) entry which is preliminary data.</text>
</comment>
<keyword evidence="2" id="KW-0624">Polysaccharide degradation</keyword>
<keyword evidence="2" id="KW-0119">Carbohydrate metabolism</keyword>
<feature type="compositionally biased region" description="Low complexity" evidence="3">
    <location>
        <begin position="288"/>
        <end position="325"/>
    </location>
</feature>
<dbReference type="EMBL" id="JAVHJV010000006">
    <property type="protein sequence ID" value="KAK5941929.1"/>
    <property type="molecule type" value="Genomic_DNA"/>
</dbReference>
<evidence type="ECO:0000256" key="3">
    <source>
        <dbReference type="SAM" id="MobiDB-lite"/>
    </source>
</evidence>
<dbReference type="Pfam" id="PF01670">
    <property type="entry name" value="Glyco_hydro_12"/>
    <property type="match status" value="1"/>
</dbReference>
<organism evidence="4 5">
    <name type="scientific">Knufia obscura</name>
    <dbReference type="NCBI Taxonomy" id="1635080"/>
    <lineage>
        <taxon>Eukaryota</taxon>
        <taxon>Fungi</taxon>
        <taxon>Dikarya</taxon>
        <taxon>Ascomycota</taxon>
        <taxon>Pezizomycotina</taxon>
        <taxon>Eurotiomycetes</taxon>
        <taxon>Chaetothyriomycetidae</taxon>
        <taxon>Chaetothyriales</taxon>
        <taxon>Trichomeriaceae</taxon>
        <taxon>Knufia</taxon>
    </lineage>
</organism>
<evidence type="ECO:0000256" key="2">
    <source>
        <dbReference type="RuleBase" id="RU361163"/>
    </source>
</evidence>
<proteinExistence type="inferred from homology"/>
<dbReference type="Gene3D" id="2.60.120.180">
    <property type="match status" value="1"/>
</dbReference>
<accession>A0ABR0RNX3</accession>
<evidence type="ECO:0000256" key="1">
    <source>
        <dbReference type="ARBA" id="ARBA00005519"/>
    </source>
</evidence>
<feature type="region of interest" description="Disordered" evidence="3">
    <location>
        <begin position="278"/>
        <end position="325"/>
    </location>
</feature>
<gene>
    <name evidence="4" type="ORF">PMZ80_005880</name>
</gene>
<evidence type="ECO:0000313" key="5">
    <source>
        <dbReference type="Proteomes" id="UP001334248"/>
    </source>
</evidence>